<dbReference type="GeneID" id="24844397"/>
<name>A0A0E3QT75_METBA</name>
<dbReference type="RefSeq" id="WP_048118810.1">
    <property type="nucleotide sequence ID" value="NZ_CP009528.1"/>
</dbReference>
<dbReference type="EMBL" id="CP009528">
    <property type="protein sequence ID" value="AKB54165.1"/>
    <property type="molecule type" value="Genomic_DNA"/>
</dbReference>
<dbReference type="Proteomes" id="UP000033033">
    <property type="component" value="Chromosome"/>
</dbReference>
<evidence type="ECO:0000313" key="2">
    <source>
        <dbReference type="Proteomes" id="UP000033033"/>
    </source>
</evidence>
<gene>
    <name evidence="1" type="ORF">MSBRM_1167</name>
</gene>
<sequence length="458" mass="53822">MIDKQDNLSSADREIRESFQNLILEVLSILPKYIQNREDIPIRETLKVVPLHNGYQEKSHKVYDLISVIPNIYSLKTYNHCLQLVSENKQLRPHSCSYFVILSSFIRDYLEGVNPEKVDFDQKKFDYIFEEYIDSLLSKDYESVSICPLIGFESDTESITLDEGLSIRKITPDELNEIWDLISSFDQNSVSFKDKLKSTKYVIEQLSIKTKSSDIHSDYDLISFVILAMRLLKSDKFWANRRSDKLLLPWKKKLSSIHGITNYDNPLLNSYHYFLSKEEITDLRRTYILVKNSDKIISAQKDKSISRSIEWFNRYFYEFNIEHRFIFLMLLMESLCSSEGEKTEILYKLSNRISLIIGRNDEDIISIAKCVKKLYGKRSEIIHGSSLVVEEKYVTKAEEYSRRLLNMFLLFSSNGYTKNDIFNLVNHAIVSKSYREELDRIVRPEENLKKYGLCKESL</sequence>
<accession>A0A0E3QT75</accession>
<keyword evidence="2" id="KW-1185">Reference proteome</keyword>
<reference evidence="1 2" key="1">
    <citation type="submission" date="2014-07" db="EMBL/GenBank/DDBJ databases">
        <title>Methanogenic archaea and the global carbon cycle.</title>
        <authorList>
            <person name="Henriksen J.R."/>
            <person name="Luke J."/>
            <person name="Reinhart S."/>
            <person name="Benedict M.N."/>
            <person name="Youngblut N.D."/>
            <person name="Metcalf M.E."/>
            <person name="Whitaker R.J."/>
            <person name="Metcalf W.W."/>
        </authorList>
    </citation>
    <scope>NUCLEOTIDE SEQUENCE [LARGE SCALE GENOMIC DNA]</scope>
    <source>
        <strain evidence="1 2">MS</strain>
    </source>
</reference>
<dbReference type="PATRIC" id="fig|1434108.4.peg.1442"/>
<protein>
    <submittedName>
        <fullName evidence="1">Uncharacterized protein</fullName>
    </submittedName>
</protein>
<dbReference type="HOGENOM" id="CLU_596674_0_0_2"/>
<dbReference type="KEGG" id="mby:MSBRM_1167"/>
<proteinExistence type="predicted"/>
<evidence type="ECO:0000313" key="1">
    <source>
        <dbReference type="EMBL" id="AKB54165.1"/>
    </source>
</evidence>
<dbReference type="AlphaFoldDB" id="A0A0E3QT75"/>
<organism evidence="1 2">
    <name type="scientific">Methanosarcina barkeri MS</name>
    <dbReference type="NCBI Taxonomy" id="1434108"/>
    <lineage>
        <taxon>Archaea</taxon>
        <taxon>Methanobacteriati</taxon>
        <taxon>Methanobacteriota</taxon>
        <taxon>Stenosarchaea group</taxon>
        <taxon>Methanomicrobia</taxon>
        <taxon>Methanosarcinales</taxon>
        <taxon>Methanosarcinaceae</taxon>
        <taxon>Methanosarcina</taxon>
    </lineage>
</organism>